<evidence type="ECO:0000256" key="6">
    <source>
        <dbReference type="ARBA" id="ARBA00022989"/>
    </source>
</evidence>
<feature type="transmembrane region" description="Helical" evidence="8">
    <location>
        <begin position="340"/>
        <end position="359"/>
    </location>
</feature>
<keyword evidence="6 8" id="KW-1133">Transmembrane helix</keyword>
<dbReference type="NCBIfam" id="TIGR00912">
    <property type="entry name" value="2A0309"/>
    <property type="match status" value="1"/>
</dbReference>
<dbReference type="Pfam" id="PF03845">
    <property type="entry name" value="Spore_permease"/>
    <property type="match status" value="1"/>
</dbReference>
<keyword evidence="10" id="KW-1185">Reference proteome</keyword>
<feature type="transmembrane region" description="Helical" evidence="8">
    <location>
        <begin position="301"/>
        <end position="320"/>
    </location>
</feature>
<evidence type="ECO:0000256" key="1">
    <source>
        <dbReference type="ARBA" id="ARBA00004141"/>
    </source>
</evidence>
<dbReference type="GO" id="GO:0016020">
    <property type="term" value="C:membrane"/>
    <property type="evidence" value="ECO:0007669"/>
    <property type="project" value="UniProtKB-SubCell"/>
</dbReference>
<protein>
    <submittedName>
        <fullName evidence="9">Spore germination protein KB</fullName>
    </submittedName>
</protein>
<evidence type="ECO:0000256" key="8">
    <source>
        <dbReference type="SAM" id="Phobius"/>
    </source>
</evidence>
<dbReference type="PANTHER" id="PTHR34975">
    <property type="entry name" value="SPORE GERMINATION PROTEIN A2"/>
    <property type="match status" value="1"/>
</dbReference>
<keyword evidence="4" id="KW-0309">Germination</keyword>
<feature type="transmembrane region" description="Helical" evidence="8">
    <location>
        <begin position="79"/>
        <end position="96"/>
    </location>
</feature>
<feature type="transmembrane region" description="Helical" evidence="8">
    <location>
        <begin position="38"/>
        <end position="59"/>
    </location>
</feature>
<evidence type="ECO:0000256" key="7">
    <source>
        <dbReference type="ARBA" id="ARBA00023136"/>
    </source>
</evidence>
<comment type="subcellular location">
    <subcellularLocation>
        <location evidence="1">Membrane</location>
        <topology evidence="1">Multi-pass membrane protein</topology>
    </subcellularLocation>
</comment>
<keyword evidence="7 8" id="KW-0472">Membrane</keyword>
<feature type="transmembrane region" description="Helical" evidence="8">
    <location>
        <begin position="268"/>
        <end position="289"/>
    </location>
</feature>
<dbReference type="EMBL" id="FNID01000009">
    <property type="protein sequence ID" value="SDM99754.1"/>
    <property type="molecule type" value="Genomic_DNA"/>
</dbReference>
<evidence type="ECO:0000313" key="10">
    <source>
        <dbReference type="Proteomes" id="UP000199182"/>
    </source>
</evidence>
<dbReference type="InterPro" id="IPR004761">
    <property type="entry name" value="Spore_GerAB"/>
</dbReference>
<keyword evidence="5 8" id="KW-0812">Transmembrane</keyword>
<keyword evidence="3" id="KW-0813">Transport</keyword>
<dbReference type="AlphaFoldDB" id="A0A1G9XSH9"/>
<feature type="transmembrane region" description="Helical" evidence="8">
    <location>
        <begin position="12"/>
        <end position="32"/>
    </location>
</feature>
<reference evidence="9 10" key="1">
    <citation type="submission" date="2016-10" db="EMBL/GenBank/DDBJ databases">
        <authorList>
            <person name="de Groot N.N."/>
        </authorList>
    </citation>
    <scope>NUCLEOTIDE SEQUENCE [LARGE SCALE GENOMIC DNA]</scope>
    <source>
        <strain evidence="9 10">CGMCC 1.5012</strain>
    </source>
</reference>
<dbReference type="PANTHER" id="PTHR34975:SF2">
    <property type="entry name" value="SPORE GERMINATION PROTEIN A2"/>
    <property type="match status" value="1"/>
</dbReference>
<comment type="similarity">
    <text evidence="2">Belongs to the amino acid-polyamine-organocation (APC) superfamily. Spore germination protein (SGP) (TC 2.A.3.9) family.</text>
</comment>
<feature type="transmembrane region" description="Helical" evidence="8">
    <location>
        <begin position="181"/>
        <end position="203"/>
    </location>
</feature>
<evidence type="ECO:0000256" key="4">
    <source>
        <dbReference type="ARBA" id="ARBA00022544"/>
    </source>
</evidence>
<feature type="transmembrane region" description="Helical" evidence="8">
    <location>
        <begin position="116"/>
        <end position="132"/>
    </location>
</feature>
<proteinExistence type="inferred from homology"/>
<evidence type="ECO:0000256" key="3">
    <source>
        <dbReference type="ARBA" id="ARBA00022448"/>
    </source>
</evidence>
<dbReference type="STRING" id="258515.SAMN05192585_10933"/>
<evidence type="ECO:0000256" key="5">
    <source>
        <dbReference type="ARBA" id="ARBA00022692"/>
    </source>
</evidence>
<dbReference type="OrthoDB" id="1675410at2"/>
<accession>A0A1G9XSH9</accession>
<evidence type="ECO:0000256" key="2">
    <source>
        <dbReference type="ARBA" id="ARBA00007998"/>
    </source>
</evidence>
<organism evidence="9 10">
    <name type="scientific">Acetanaerobacterium elongatum</name>
    <dbReference type="NCBI Taxonomy" id="258515"/>
    <lineage>
        <taxon>Bacteria</taxon>
        <taxon>Bacillati</taxon>
        <taxon>Bacillota</taxon>
        <taxon>Clostridia</taxon>
        <taxon>Eubacteriales</taxon>
        <taxon>Oscillospiraceae</taxon>
        <taxon>Acetanaerobacterium</taxon>
    </lineage>
</organism>
<sequence length="372" mass="41416">MKASDKIVPRELFFSAAAFVQGSSLLTSFFVGGLKQNSWIGVLIAYLVSLATFSLYLFLLSKHPNKSLVQLNEAVFGKIAGKAISFLYFFYFLSLVPLNTADVVAFIDNYMMPETPPVAISILCLVVVIFAVRKGIDAVFRLGPFFSIMQLIVTISFALLLLPNMKPYNMLPLFDITPKAFLQGVNTIVALPFNELIILMMFMPLVTEQNKVKRSLFGGFTLGASVMLMIVLTDTAVLGPLLEYFTIPRFESARLIDVYDVISRMDTIFGLILIVLRFFKISILLYGAALCLAQIFEFNDYVPLVSTLGILAAFFALFAFESASESYDWGQHTAAVYSSFFNILLPLLTLLIYLLRALIAKLKSKKAKKGYA</sequence>
<evidence type="ECO:0000313" key="9">
    <source>
        <dbReference type="EMBL" id="SDM99754.1"/>
    </source>
</evidence>
<dbReference type="RefSeq" id="WP_092638912.1">
    <property type="nucleotide sequence ID" value="NZ_FNID01000009.1"/>
</dbReference>
<feature type="transmembrane region" description="Helical" evidence="8">
    <location>
        <begin position="215"/>
        <end position="233"/>
    </location>
</feature>
<dbReference type="Proteomes" id="UP000199182">
    <property type="component" value="Unassembled WGS sequence"/>
</dbReference>
<dbReference type="GO" id="GO:0009847">
    <property type="term" value="P:spore germination"/>
    <property type="evidence" value="ECO:0007669"/>
    <property type="project" value="InterPro"/>
</dbReference>
<feature type="transmembrane region" description="Helical" evidence="8">
    <location>
        <begin position="139"/>
        <end position="161"/>
    </location>
</feature>
<gene>
    <name evidence="9" type="ORF">SAMN05192585_10933</name>
</gene>
<name>A0A1G9XSH9_9FIRM</name>